<organism evidence="2 3">
    <name type="scientific">Dreissena polymorpha</name>
    <name type="common">Zebra mussel</name>
    <name type="synonym">Mytilus polymorpha</name>
    <dbReference type="NCBI Taxonomy" id="45954"/>
    <lineage>
        <taxon>Eukaryota</taxon>
        <taxon>Metazoa</taxon>
        <taxon>Spiralia</taxon>
        <taxon>Lophotrochozoa</taxon>
        <taxon>Mollusca</taxon>
        <taxon>Bivalvia</taxon>
        <taxon>Autobranchia</taxon>
        <taxon>Heteroconchia</taxon>
        <taxon>Euheterodonta</taxon>
        <taxon>Imparidentia</taxon>
        <taxon>Neoheterodontei</taxon>
        <taxon>Myida</taxon>
        <taxon>Dreissenoidea</taxon>
        <taxon>Dreissenidae</taxon>
        <taxon>Dreissena</taxon>
    </lineage>
</organism>
<dbReference type="EMBL" id="JAIWYP010000001">
    <property type="protein sequence ID" value="KAH3877110.1"/>
    <property type="molecule type" value="Genomic_DNA"/>
</dbReference>
<dbReference type="InterPro" id="IPR056430">
    <property type="entry name" value="C2CD5_YbjQ-like_dom"/>
</dbReference>
<evidence type="ECO:0000313" key="2">
    <source>
        <dbReference type="EMBL" id="KAH3877110.1"/>
    </source>
</evidence>
<evidence type="ECO:0000313" key="3">
    <source>
        <dbReference type="Proteomes" id="UP000828390"/>
    </source>
</evidence>
<dbReference type="Proteomes" id="UP000828390">
    <property type="component" value="Unassembled WGS sequence"/>
</dbReference>
<proteinExistence type="predicted"/>
<reference evidence="2" key="1">
    <citation type="journal article" date="2019" name="bioRxiv">
        <title>The Genome of the Zebra Mussel, Dreissena polymorpha: A Resource for Invasive Species Research.</title>
        <authorList>
            <person name="McCartney M.A."/>
            <person name="Auch B."/>
            <person name="Kono T."/>
            <person name="Mallez S."/>
            <person name="Zhang Y."/>
            <person name="Obille A."/>
            <person name="Becker A."/>
            <person name="Abrahante J.E."/>
            <person name="Garbe J."/>
            <person name="Badalamenti J.P."/>
            <person name="Herman A."/>
            <person name="Mangelson H."/>
            <person name="Liachko I."/>
            <person name="Sullivan S."/>
            <person name="Sone E.D."/>
            <person name="Koren S."/>
            <person name="Silverstein K.A.T."/>
            <person name="Beckman K.B."/>
            <person name="Gohl D.M."/>
        </authorList>
    </citation>
    <scope>NUCLEOTIDE SEQUENCE</scope>
    <source>
        <strain evidence="2">Duluth1</strain>
        <tissue evidence="2">Whole animal</tissue>
    </source>
</reference>
<feature type="domain" description="C2" evidence="1">
    <location>
        <begin position="1"/>
        <end position="55"/>
    </location>
</feature>
<accession>A0A9D4RSH9</accession>
<protein>
    <recommendedName>
        <fullName evidence="1">C2 domain-containing protein</fullName>
    </recommendedName>
</protein>
<comment type="caution">
    <text evidence="2">The sequence shown here is derived from an EMBL/GenBank/DDBJ whole genome shotgun (WGS) entry which is preliminary data.</text>
</comment>
<keyword evidence="3" id="KW-1185">Reference proteome</keyword>
<reference evidence="2" key="2">
    <citation type="submission" date="2020-11" db="EMBL/GenBank/DDBJ databases">
        <authorList>
            <person name="McCartney M.A."/>
            <person name="Auch B."/>
            <person name="Kono T."/>
            <person name="Mallez S."/>
            <person name="Becker A."/>
            <person name="Gohl D.M."/>
            <person name="Silverstein K.A.T."/>
            <person name="Koren S."/>
            <person name="Bechman K.B."/>
            <person name="Herman A."/>
            <person name="Abrahante J.E."/>
            <person name="Garbe J."/>
        </authorList>
    </citation>
    <scope>NUCLEOTIDE SEQUENCE</scope>
    <source>
        <strain evidence="2">Duluth1</strain>
        <tissue evidence="2">Whole animal</tissue>
    </source>
</reference>
<dbReference type="AlphaFoldDB" id="A0A9D4RSH9"/>
<evidence type="ECO:0000259" key="1">
    <source>
        <dbReference type="Pfam" id="PF23028"/>
    </source>
</evidence>
<dbReference type="Pfam" id="PF23028">
    <property type="entry name" value="YbjQ_3"/>
    <property type="match status" value="1"/>
</dbReference>
<gene>
    <name evidence="2" type="ORF">DPMN_000967</name>
</gene>
<sequence>MFTQVFRRTVDNLQGLNKDFSEFFDSVFRRLFFKLRRMIPCCLCNVSFAVGAPEE</sequence>
<name>A0A9D4RSH9_DREPO</name>